<name>A0A372ZQX4_9ACTN</name>
<evidence type="ECO:0000313" key="2">
    <source>
        <dbReference type="Proteomes" id="UP000263377"/>
    </source>
</evidence>
<dbReference type="AlphaFoldDB" id="A0A372ZQX4"/>
<evidence type="ECO:0008006" key="3">
    <source>
        <dbReference type="Google" id="ProtNLM"/>
    </source>
</evidence>
<evidence type="ECO:0000313" key="1">
    <source>
        <dbReference type="EMBL" id="RGD57605.1"/>
    </source>
</evidence>
<reference evidence="1 2" key="1">
    <citation type="submission" date="2018-08" db="EMBL/GenBank/DDBJ databases">
        <title>Diversity &amp; Physiological Properties of Lignin-Decomposing Actinobacteria from Soil.</title>
        <authorList>
            <person name="Roh S.G."/>
            <person name="Kim S.B."/>
        </authorList>
    </citation>
    <scope>NUCLEOTIDE SEQUENCE [LARGE SCALE GENOMIC DNA]</scope>
    <source>
        <strain evidence="1 2">MMS17-GH009</strain>
    </source>
</reference>
<proteinExistence type="predicted"/>
<dbReference type="Proteomes" id="UP000263377">
    <property type="component" value="Unassembled WGS sequence"/>
</dbReference>
<comment type="caution">
    <text evidence="1">The sequence shown here is derived from an EMBL/GenBank/DDBJ whole genome shotgun (WGS) entry which is preliminary data.</text>
</comment>
<protein>
    <recommendedName>
        <fullName evidence="3">DUF5655 domain-containing protein</fullName>
    </recommendedName>
</protein>
<organism evidence="1 2">
    <name type="scientific">Kitasatospora xanthocidica</name>
    <dbReference type="NCBI Taxonomy" id="83382"/>
    <lineage>
        <taxon>Bacteria</taxon>
        <taxon>Bacillati</taxon>
        <taxon>Actinomycetota</taxon>
        <taxon>Actinomycetes</taxon>
        <taxon>Kitasatosporales</taxon>
        <taxon>Streptomycetaceae</taxon>
        <taxon>Kitasatospora</taxon>
    </lineage>
</organism>
<accession>A0A372ZQX4</accession>
<keyword evidence="2" id="KW-1185">Reference proteome</keyword>
<sequence>MLTRNPAAEQFVAFLEETTSWPNAALHGVKRKTHQEGEPLDYSDYLRLRRQGSQLGGFAYVYADTGVVNLRLNYDSDAATLHGIAPDAYLVPKGHRAYRVSVQITDEDTLRQALELAEMAYKLT</sequence>
<gene>
    <name evidence="1" type="ORF">DR950_07215</name>
</gene>
<dbReference type="EMBL" id="QVIG01000001">
    <property type="protein sequence ID" value="RGD57605.1"/>
    <property type="molecule type" value="Genomic_DNA"/>
</dbReference>
<dbReference type="RefSeq" id="WP_117486368.1">
    <property type="nucleotide sequence ID" value="NZ_QVIG01000001.1"/>
</dbReference>